<dbReference type="EMBL" id="AAOH01000003">
    <property type="protein sequence ID" value="EAR28951.1"/>
    <property type="molecule type" value="Genomic_DNA"/>
</dbReference>
<name>A4C8N6_9GAMM</name>
<gene>
    <name evidence="1" type="ORF">PTD2_07904</name>
</gene>
<accession>A4C8N6</accession>
<dbReference type="AlphaFoldDB" id="A4C8N6"/>
<dbReference type="Proteomes" id="UP000006201">
    <property type="component" value="Unassembled WGS sequence"/>
</dbReference>
<proteinExistence type="predicted"/>
<reference evidence="1 2" key="1">
    <citation type="submission" date="2006-02" db="EMBL/GenBank/DDBJ databases">
        <authorList>
            <person name="Moran M.A."/>
            <person name="Kjelleberg S."/>
            <person name="Egan S."/>
            <person name="Saunders N."/>
            <person name="Thomas T."/>
            <person name="Ferriera S."/>
            <person name="Johnson J."/>
            <person name="Kravitz S."/>
            <person name="Halpern A."/>
            <person name="Remington K."/>
            <person name="Beeson K."/>
            <person name="Tran B."/>
            <person name="Rogers Y.-H."/>
            <person name="Friedman R."/>
            <person name="Venter J.C."/>
        </authorList>
    </citation>
    <scope>NUCLEOTIDE SEQUENCE [LARGE SCALE GENOMIC DNA]</scope>
    <source>
        <strain evidence="1 2">D2</strain>
    </source>
</reference>
<sequence length="29" mass="3377">MAYVVILNQKPLMKQVKLFLLDFNGLILN</sequence>
<comment type="caution">
    <text evidence="1">The sequence shown here is derived from an EMBL/GenBank/DDBJ whole genome shotgun (WGS) entry which is preliminary data.</text>
</comment>
<evidence type="ECO:0000313" key="1">
    <source>
        <dbReference type="EMBL" id="EAR28951.1"/>
    </source>
</evidence>
<organism evidence="1 2">
    <name type="scientific">Pseudoalteromonas tunicata D2</name>
    <dbReference type="NCBI Taxonomy" id="87626"/>
    <lineage>
        <taxon>Bacteria</taxon>
        <taxon>Pseudomonadati</taxon>
        <taxon>Pseudomonadota</taxon>
        <taxon>Gammaproteobacteria</taxon>
        <taxon>Alteromonadales</taxon>
        <taxon>Pseudoalteromonadaceae</taxon>
        <taxon>Pseudoalteromonas</taxon>
    </lineage>
</organism>
<evidence type="ECO:0000313" key="2">
    <source>
        <dbReference type="Proteomes" id="UP000006201"/>
    </source>
</evidence>
<keyword evidence="2" id="KW-1185">Reference proteome</keyword>
<protein>
    <submittedName>
        <fullName evidence="1">Uncharacterized protein</fullName>
    </submittedName>
</protein>
<dbReference type="HOGENOM" id="CLU_3409996_0_0_6"/>